<dbReference type="Pfam" id="PF07732">
    <property type="entry name" value="Cu-oxidase_3"/>
    <property type="match status" value="1"/>
</dbReference>
<evidence type="ECO:0000313" key="10">
    <source>
        <dbReference type="Proteomes" id="UP000799779"/>
    </source>
</evidence>
<protein>
    <submittedName>
        <fullName evidence="9">Multicopper oxidase</fullName>
    </submittedName>
</protein>
<evidence type="ECO:0000259" key="6">
    <source>
        <dbReference type="Pfam" id="PF00394"/>
    </source>
</evidence>
<dbReference type="FunFam" id="2.60.40.420:FF:000045">
    <property type="entry name" value="Laccase 2"/>
    <property type="match status" value="1"/>
</dbReference>
<dbReference type="PANTHER" id="PTHR11709:SF71">
    <property type="entry name" value="OXIDOREDUCTASE TPCJ"/>
    <property type="match status" value="1"/>
</dbReference>
<keyword evidence="2" id="KW-0479">Metal-binding</keyword>
<gene>
    <name evidence="9" type="ORF">P154DRAFT_250668</name>
</gene>
<dbReference type="PROSITE" id="PS00080">
    <property type="entry name" value="MULTICOPPER_OXIDASE2"/>
    <property type="match status" value="1"/>
</dbReference>
<feature type="domain" description="Plastocyanin-like" evidence="6">
    <location>
        <begin position="216"/>
        <end position="358"/>
    </location>
</feature>
<reference evidence="9" key="1">
    <citation type="journal article" date="2020" name="Stud. Mycol.">
        <title>101 Dothideomycetes genomes: a test case for predicting lifestyles and emergence of pathogens.</title>
        <authorList>
            <person name="Haridas S."/>
            <person name="Albert R."/>
            <person name="Binder M."/>
            <person name="Bloem J."/>
            <person name="Labutti K."/>
            <person name="Salamov A."/>
            <person name="Andreopoulos B."/>
            <person name="Baker S."/>
            <person name="Barry K."/>
            <person name="Bills G."/>
            <person name="Bluhm B."/>
            <person name="Cannon C."/>
            <person name="Castanera R."/>
            <person name="Culley D."/>
            <person name="Daum C."/>
            <person name="Ezra D."/>
            <person name="Gonzalez J."/>
            <person name="Henrissat B."/>
            <person name="Kuo A."/>
            <person name="Liang C."/>
            <person name="Lipzen A."/>
            <person name="Lutzoni F."/>
            <person name="Magnuson J."/>
            <person name="Mondo S."/>
            <person name="Nolan M."/>
            <person name="Ohm R."/>
            <person name="Pangilinan J."/>
            <person name="Park H.-J."/>
            <person name="Ramirez L."/>
            <person name="Alfaro M."/>
            <person name="Sun H."/>
            <person name="Tritt A."/>
            <person name="Yoshinaga Y."/>
            <person name="Zwiers L.-H."/>
            <person name="Turgeon B."/>
            <person name="Goodwin S."/>
            <person name="Spatafora J."/>
            <person name="Crous P."/>
            <person name="Grigoriev I."/>
        </authorList>
    </citation>
    <scope>NUCLEOTIDE SEQUENCE</scope>
    <source>
        <strain evidence="9">CBS 123094</strain>
    </source>
</reference>
<comment type="similarity">
    <text evidence="1">Belongs to the multicopper oxidase family.</text>
</comment>
<name>A0A6A5WC51_9PLEO</name>
<organism evidence="9 10">
    <name type="scientific">Amniculicola lignicola CBS 123094</name>
    <dbReference type="NCBI Taxonomy" id="1392246"/>
    <lineage>
        <taxon>Eukaryota</taxon>
        <taxon>Fungi</taxon>
        <taxon>Dikarya</taxon>
        <taxon>Ascomycota</taxon>
        <taxon>Pezizomycotina</taxon>
        <taxon>Dothideomycetes</taxon>
        <taxon>Pleosporomycetidae</taxon>
        <taxon>Pleosporales</taxon>
        <taxon>Amniculicolaceae</taxon>
        <taxon>Amniculicola</taxon>
    </lineage>
</organism>
<dbReference type="InterPro" id="IPR008972">
    <property type="entry name" value="Cupredoxin"/>
</dbReference>
<dbReference type="InterPro" id="IPR011707">
    <property type="entry name" value="Cu-oxidase-like_N"/>
</dbReference>
<evidence type="ECO:0000256" key="4">
    <source>
        <dbReference type="ARBA" id="ARBA00023008"/>
    </source>
</evidence>
<evidence type="ECO:0000313" key="9">
    <source>
        <dbReference type="EMBL" id="KAF1998379.1"/>
    </source>
</evidence>
<dbReference type="EMBL" id="ML977604">
    <property type="protein sequence ID" value="KAF1998379.1"/>
    <property type="molecule type" value="Genomic_DNA"/>
</dbReference>
<keyword evidence="3" id="KW-0560">Oxidoreductase</keyword>
<keyword evidence="10" id="KW-1185">Reference proteome</keyword>
<dbReference type="Pfam" id="PF07731">
    <property type="entry name" value="Cu-oxidase_2"/>
    <property type="match status" value="1"/>
</dbReference>
<dbReference type="AlphaFoldDB" id="A0A6A5WC51"/>
<dbReference type="SUPFAM" id="SSF49503">
    <property type="entry name" value="Cupredoxins"/>
    <property type="match status" value="3"/>
</dbReference>
<dbReference type="GO" id="GO:0005507">
    <property type="term" value="F:copper ion binding"/>
    <property type="evidence" value="ECO:0007669"/>
    <property type="project" value="InterPro"/>
</dbReference>
<evidence type="ECO:0000259" key="8">
    <source>
        <dbReference type="Pfam" id="PF07732"/>
    </source>
</evidence>
<dbReference type="OrthoDB" id="2121828at2759"/>
<evidence type="ECO:0000259" key="7">
    <source>
        <dbReference type="Pfam" id="PF07731"/>
    </source>
</evidence>
<dbReference type="CDD" id="cd13901">
    <property type="entry name" value="CuRO_3_MaLCC_like"/>
    <property type="match status" value="1"/>
</dbReference>
<feature type="chain" id="PRO_5025679495" evidence="5">
    <location>
        <begin position="22"/>
        <end position="592"/>
    </location>
</feature>
<evidence type="ECO:0000256" key="2">
    <source>
        <dbReference type="ARBA" id="ARBA00022723"/>
    </source>
</evidence>
<evidence type="ECO:0000256" key="3">
    <source>
        <dbReference type="ARBA" id="ARBA00023002"/>
    </source>
</evidence>
<dbReference type="InterPro" id="IPR033138">
    <property type="entry name" value="Cu_oxidase_CS"/>
</dbReference>
<dbReference type="CDD" id="cd13880">
    <property type="entry name" value="CuRO_2_MaLCC_like"/>
    <property type="match status" value="1"/>
</dbReference>
<keyword evidence="5" id="KW-0732">Signal</keyword>
<feature type="domain" description="Plastocyanin-like" evidence="7">
    <location>
        <begin position="428"/>
        <end position="553"/>
    </location>
</feature>
<sequence length="592" mass="64738">MLYTVVKTVGVTALLCTSVHSAVLPFSHATPEVPWKRNGLFSGQEKRTDSCVNGPHTRNCWKNGFSVATDMDEKWPSALKTVKYDFDITTMTLSPDGVAKEMIVVNGQYPGPTIVADWGDIIEVNVKNGLALNGTGVHWHGLRQLGTNGMDGVDGVTECPIAPGENRTYIFQATQYGSSWYHSHYSVQYGDGMSGGIIINGPATANYDIDLGIYPFTDWFHGPVFTLNAAVLHAKGPPTADNLLVNGSMTSLSGGTYATTTLTPGKRHLLRLVNTGINNWVHVSLDGHPFKVIAADFIPIVPFTTNSLAIAVGQRYDVIIDANNTIENYWLRVGTGGGKCDGPNANAENIRAVFHYDSAPPTTPTYTASAATLPTGCYDETKIVPFVGTQVPQELPEEMTLSFFQSEATGNLVRWQVDGHAMMVDLENPTVQQIQRGVTTFKEEENVFVVGEKHQWQYWVIQQDSLTAPPIPHPIHLHGHDFYVLDQVANAKWAGDISRLSTNNPIRRDTATLPGGGYLVLAFESDNPGVWVMHCHIPFHLSAGLSVQFIERADEIFEHNGNFTGIGDTCHSWGSFMRQYYPNGITPGDSGL</sequence>
<proteinExistence type="inferred from homology"/>
<dbReference type="Gene3D" id="2.60.40.420">
    <property type="entry name" value="Cupredoxins - blue copper proteins"/>
    <property type="match status" value="3"/>
</dbReference>
<dbReference type="InterPro" id="IPR011706">
    <property type="entry name" value="Cu-oxidase_C"/>
</dbReference>
<dbReference type="GO" id="GO:0016491">
    <property type="term" value="F:oxidoreductase activity"/>
    <property type="evidence" value="ECO:0007669"/>
    <property type="project" value="UniProtKB-KW"/>
</dbReference>
<feature type="domain" description="Plastocyanin-like" evidence="8">
    <location>
        <begin position="88"/>
        <end position="202"/>
    </location>
</feature>
<keyword evidence="4" id="KW-0186">Copper</keyword>
<dbReference type="Pfam" id="PF00394">
    <property type="entry name" value="Cu-oxidase"/>
    <property type="match status" value="1"/>
</dbReference>
<feature type="signal peptide" evidence="5">
    <location>
        <begin position="1"/>
        <end position="21"/>
    </location>
</feature>
<dbReference type="InterPro" id="IPR001117">
    <property type="entry name" value="Cu-oxidase_2nd"/>
</dbReference>
<evidence type="ECO:0000256" key="5">
    <source>
        <dbReference type="SAM" id="SignalP"/>
    </source>
</evidence>
<evidence type="ECO:0000256" key="1">
    <source>
        <dbReference type="ARBA" id="ARBA00010609"/>
    </source>
</evidence>
<dbReference type="InterPro" id="IPR045087">
    <property type="entry name" value="Cu-oxidase_fam"/>
</dbReference>
<accession>A0A6A5WC51</accession>
<dbReference type="Proteomes" id="UP000799779">
    <property type="component" value="Unassembled WGS sequence"/>
</dbReference>
<dbReference type="PROSITE" id="PS00079">
    <property type="entry name" value="MULTICOPPER_OXIDASE1"/>
    <property type="match status" value="1"/>
</dbReference>
<dbReference type="CDD" id="cd13854">
    <property type="entry name" value="CuRO_1_MaLCC_like"/>
    <property type="match status" value="1"/>
</dbReference>
<dbReference type="InterPro" id="IPR002355">
    <property type="entry name" value="Cu_oxidase_Cu_BS"/>
</dbReference>
<dbReference type="PANTHER" id="PTHR11709">
    <property type="entry name" value="MULTI-COPPER OXIDASE"/>
    <property type="match status" value="1"/>
</dbReference>
<dbReference type="FunFam" id="2.60.40.420:FF:000021">
    <property type="entry name" value="Extracellular dihydrogeodin oxidase/laccase"/>
    <property type="match status" value="1"/>
</dbReference>